<evidence type="ECO:0000313" key="2">
    <source>
        <dbReference type="Proteomes" id="UP001161757"/>
    </source>
</evidence>
<reference evidence="1" key="1">
    <citation type="submission" date="2023-01" db="EMBL/GenBank/DDBJ databases">
        <title>Exophiala dermititidis isolated from Cystic Fibrosis Patient.</title>
        <authorList>
            <person name="Kurbessoian T."/>
            <person name="Crocker A."/>
            <person name="Murante D."/>
            <person name="Hogan D.A."/>
            <person name="Stajich J.E."/>
        </authorList>
    </citation>
    <scope>NUCLEOTIDE SEQUENCE</scope>
    <source>
        <strain evidence="1">Ex8</strain>
    </source>
</reference>
<comment type="caution">
    <text evidence="1">The sequence shown here is derived from an EMBL/GenBank/DDBJ whole genome shotgun (WGS) entry which is preliminary data.</text>
</comment>
<proteinExistence type="predicted"/>
<sequence length="111" mass="12873">MLRWRLSILETLYNLTILFKHFDSLSDVTLPRKEAEDHEQGPLYTYCIWLFLQHTVLAIQSTREAASSSACNHLSLAPMSPKSNIRHVFNASRPRWDSCVSERGRGHLTRF</sequence>
<dbReference type="AlphaFoldDB" id="A0AAN6IVX4"/>
<dbReference type="Proteomes" id="UP001161757">
    <property type="component" value="Unassembled WGS sequence"/>
</dbReference>
<organism evidence="1 2">
    <name type="scientific">Exophiala dermatitidis</name>
    <name type="common">Black yeast-like fungus</name>
    <name type="synonym">Wangiella dermatitidis</name>
    <dbReference type="NCBI Taxonomy" id="5970"/>
    <lineage>
        <taxon>Eukaryota</taxon>
        <taxon>Fungi</taxon>
        <taxon>Dikarya</taxon>
        <taxon>Ascomycota</taxon>
        <taxon>Pezizomycotina</taxon>
        <taxon>Eurotiomycetes</taxon>
        <taxon>Chaetothyriomycetidae</taxon>
        <taxon>Chaetothyriales</taxon>
        <taxon>Herpotrichiellaceae</taxon>
        <taxon>Exophiala</taxon>
    </lineage>
</organism>
<evidence type="ECO:0000313" key="1">
    <source>
        <dbReference type="EMBL" id="KAJ8992627.1"/>
    </source>
</evidence>
<protein>
    <submittedName>
        <fullName evidence="1">Uncharacterized protein</fullName>
    </submittedName>
</protein>
<gene>
    <name evidence="1" type="ORF">HRR80_003726</name>
</gene>
<name>A0AAN6IVX4_EXODE</name>
<accession>A0AAN6IVX4</accession>
<dbReference type="EMBL" id="JAJGCB010000005">
    <property type="protein sequence ID" value="KAJ8992627.1"/>
    <property type="molecule type" value="Genomic_DNA"/>
</dbReference>